<dbReference type="EMBL" id="QXFI01000026">
    <property type="protein sequence ID" value="RIV44254.1"/>
    <property type="molecule type" value="Genomic_DNA"/>
</dbReference>
<gene>
    <name evidence="2" type="ORF">D2V05_12310</name>
    <name evidence="3" type="ORF">FQ017_12200</name>
</gene>
<reference evidence="2 4" key="1">
    <citation type="submission" date="2018-08" db="EMBL/GenBank/DDBJ databases">
        <title>Proposal of Muricauda 72 sp.nov. and Muricauda NH166 sp.nov., isolated from seawater.</title>
        <authorList>
            <person name="Cheng H."/>
            <person name="Wu Y.-H."/>
            <person name="Guo L.-L."/>
            <person name="Xu X.-W."/>
        </authorList>
    </citation>
    <scope>NUCLEOTIDE SEQUENCE [LARGE SCALE GENOMIC DNA]</scope>
    <source>
        <strain evidence="2 4">72</strain>
    </source>
</reference>
<protein>
    <recommendedName>
        <fullName evidence="6">DUF5689 domain-containing protein</fullName>
    </recommendedName>
</protein>
<dbReference type="Proteomes" id="UP000321621">
    <property type="component" value="Unassembled WGS sequence"/>
</dbReference>
<dbReference type="RefSeq" id="WP_119647935.1">
    <property type="nucleotide sequence ID" value="NZ_QXFI01000026.1"/>
</dbReference>
<evidence type="ECO:0000313" key="5">
    <source>
        <dbReference type="Proteomes" id="UP000321621"/>
    </source>
</evidence>
<sequence>MKSTFKYIFALLLLVLAIAACEDKDKNPLNVFELDDSKAPYVRIKLDQTIVAKGDLASSTFSGTVDDPSDNVASWELSVSIELGGVATDTVVLTTVTQFPSDISIPYTDIASALGITVDDISGGDFIRFLGKSTGTDGTVTTVDNYSANVTGQPEQLQAFNFIVLVKCSPISDATIAGTWVIEMQDLYGDGWDGAFVTFEIDGVTTNYTFTAGDAATFNVDVPAGTSQLVISYTSGAFEEEHVYTIQTPDGDVRGPFGPNPNPCIN</sequence>
<keyword evidence="5" id="KW-1185">Reference proteome</keyword>
<dbReference type="AlphaFoldDB" id="A0A3A1NL18"/>
<dbReference type="Proteomes" id="UP000266691">
    <property type="component" value="Unassembled WGS sequence"/>
</dbReference>
<evidence type="ECO:0000313" key="2">
    <source>
        <dbReference type="EMBL" id="RIV44254.1"/>
    </source>
</evidence>
<evidence type="ECO:0008006" key="6">
    <source>
        <dbReference type="Google" id="ProtNLM"/>
    </source>
</evidence>
<name>A0A3A1NL18_9FLAO</name>
<dbReference type="EMBL" id="VNWK01000026">
    <property type="protein sequence ID" value="TXJ94171.1"/>
    <property type="molecule type" value="Genomic_DNA"/>
</dbReference>
<feature type="signal peptide" evidence="1">
    <location>
        <begin position="1"/>
        <end position="19"/>
    </location>
</feature>
<comment type="caution">
    <text evidence="2">The sequence shown here is derived from an EMBL/GenBank/DDBJ whole genome shotgun (WGS) entry which is preliminary data.</text>
</comment>
<evidence type="ECO:0000313" key="3">
    <source>
        <dbReference type="EMBL" id="TXJ94171.1"/>
    </source>
</evidence>
<dbReference type="OrthoDB" id="820612at2"/>
<reference evidence="3 5" key="2">
    <citation type="submission" date="2019-07" db="EMBL/GenBank/DDBJ databases">
        <title>Draft genome of two Muricauda strains isolated from deep sea.</title>
        <authorList>
            <person name="Sun C."/>
        </authorList>
    </citation>
    <scope>NUCLEOTIDE SEQUENCE [LARGE SCALE GENOMIC DNA]</scope>
    <source>
        <strain evidence="3 5">72</strain>
    </source>
</reference>
<feature type="chain" id="PRO_5017228659" description="DUF5689 domain-containing protein" evidence="1">
    <location>
        <begin position="20"/>
        <end position="266"/>
    </location>
</feature>
<accession>A0A3A1NL18</accession>
<evidence type="ECO:0000313" key="4">
    <source>
        <dbReference type="Proteomes" id="UP000266691"/>
    </source>
</evidence>
<keyword evidence="1" id="KW-0732">Signal</keyword>
<organism evidence="2 4">
    <name type="scientific">Flagellimonas pelagia</name>
    <dbReference type="NCBI Taxonomy" id="2306998"/>
    <lineage>
        <taxon>Bacteria</taxon>
        <taxon>Pseudomonadati</taxon>
        <taxon>Bacteroidota</taxon>
        <taxon>Flavobacteriia</taxon>
        <taxon>Flavobacteriales</taxon>
        <taxon>Flavobacteriaceae</taxon>
        <taxon>Flagellimonas</taxon>
    </lineage>
</organism>
<evidence type="ECO:0000256" key="1">
    <source>
        <dbReference type="SAM" id="SignalP"/>
    </source>
</evidence>
<dbReference type="PROSITE" id="PS51257">
    <property type="entry name" value="PROKAR_LIPOPROTEIN"/>
    <property type="match status" value="1"/>
</dbReference>
<proteinExistence type="predicted"/>